<dbReference type="GO" id="GO:0005886">
    <property type="term" value="C:plasma membrane"/>
    <property type="evidence" value="ECO:0007669"/>
    <property type="project" value="UniProtKB-SubCell"/>
</dbReference>
<evidence type="ECO:0000256" key="2">
    <source>
        <dbReference type="ARBA" id="ARBA00009773"/>
    </source>
</evidence>
<feature type="transmembrane region" description="Helical" evidence="8">
    <location>
        <begin position="213"/>
        <end position="230"/>
    </location>
</feature>
<organism evidence="9 10">
    <name type="scientific">Candidatus Vogelbacteria bacterium CG10_big_fil_rev_8_21_14_0_10_49_38</name>
    <dbReference type="NCBI Taxonomy" id="1975043"/>
    <lineage>
        <taxon>Bacteria</taxon>
        <taxon>Candidatus Vogeliibacteriota</taxon>
    </lineage>
</organism>
<dbReference type="EMBL" id="PCYK01000004">
    <property type="protein sequence ID" value="PIR46269.1"/>
    <property type="molecule type" value="Genomic_DNA"/>
</dbReference>
<feature type="transmembrane region" description="Helical" evidence="8">
    <location>
        <begin position="236"/>
        <end position="256"/>
    </location>
</feature>
<dbReference type="Proteomes" id="UP000230431">
    <property type="component" value="Unassembled WGS sequence"/>
</dbReference>
<comment type="similarity">
    <text evidence="2">Belongs to the autoinducer-2 exporter (AI-2E) (TC 2.A.86) family.</text>
</comment>
<dbReference type="Pfam" id="PF01594">
    <property type="entry name" value="AI-2E_transport"/>
    <property type="match status" value="1"/>
</dbReference>
<keyword evidence="5 8" id="KW-0812">Transmembrane</keyword>
<feature type="transmembrane region" description="Helical" evidence="8">
    <location>
        <begin position="37"/>
        <end position="57"/>
    </location>
</feature>
<feature type="transmembrane region" description="Helical" evidence="8">
    <location>
        <begin position="64"/>
        <end position="86"/>
    </location>
</feature>
<sequence>MEEARPIKFFVEVGTIIKIAAIVALLIAVYFLRHLLLVLLTAVVIASAVDPAANWFGRFKIPRLLSVLAVYILAFVIIGGTLVFFLPPLFSDLSEIAFEIPAQLNSLINSNPSWQTVISISGNFSTEFSVQEVINRGFLGLSLPDNVFDLSRLLLAGLFDFILIVVISFYLAVQKNGVENFLSIVIPNRHEEYILDLWRRTEIKIGRWMQGQILLSLIIGPLVFLGLTLFEVKYALTLSIIASIFEIIPIFGPVLSSVPAVIMGLNDSLTLALIMIGFYLIIHQFENHLLYPLVVKKIIGVNPLVVIISLIIGYELAGFLGVVLSVPLATLLMEFVSDIEKRKRQNA</sequence>
<evidence type="ECO:0000256" key="1">
    <source>
        <dbReference type="ARBA" id="ARBA00004651"/>
    </source>
</evidence>
<evidence type="ECO:0000313" key="10">
    <source>
        <dbReference type="Proteomes" id="UP000230431"/>
    </source>
</evidence>
<evidence type="ECO:0000256" key="7">
    <source>
        <dbReference type="ARBA" id="ARBA00023136"/>
    </source>
</evidence>
<evidence type="ECO:0000313" key="9">
    <source>
        <dbReference type="EMBL" id="PIR46269.1"/>
    </source>
</evidence>
<dbReference type="PANTHER" id="PTHR21716:SF53">
    <property type="entry name" value="PERMEASE PERM-RELATED"/>
    <property type="match status" value="1"/>
</dbReference>
<name>A0A2H0RIA1_9BACT</name>
<proteinExistence type="inferred from homology"/>
<dbReference type="InterPro" id="IPR002549">
    <property type="entry name" value="AI-2E-like"/>
</dbReference>
<comment type="caution">
    <text evidence="9">The sequence shown here is derived from an EMBL/GenBank/DDBJ whole genome shotgun (WGS) entry which is preliminary data.</text>
</comment>
<evidence type="ECO:0008006" key="11">
    <source>
        <dbReference type="Google" id="ProtNLM"/>
    </source>
</evidence>
<evidence type="ECO:0000256" key="5">
    <source>
        <dbReference type="ARBA" id="ARBA00022692"/>
    </source>
</evidence>
<keyword evidence="7 8" id="KW-0472">Membrane</keyword>
<dbReference type="AlphaFoldDB" id="A0A2H0RIA1"/>
<dbReference type="GO" id="GO:0055085">
    <property type="term" value="P:transmembrane transport"/>
    <property type="evidence" value="ECO:0007669"/>
    <property type="project" value="TreeGrafter"/>
</dbReference>
<gene>
    <name evidence="9" type="ORF">COV08_00685</name>
</gene>
<reference evidence="9 10" key="1">
    <citation type="submission" date="2017-09" db="EMBL/GenBank/DDBJ databases">
        <title>Depth-based differentiation of microbial function through sediment-hosted aquifers and enrichment of novel symbionts in the deep terrestrial subsurface.</title>
        <authorList>
            <person name="Probst A.J."/>
            <person name="Ladd B."/>
            <person name="Jarett J.K."/>
            <person name="Geller-Mcgrath D.E."/>
            <person name="Sieber C.M."/>
            <person name="Emerson J.B."/>
            <person name="Anantharaman K."/>
            <person name="Thomas B.C."/>
            <person name="Malmstrom R."/>
            <person name="Stieglmeier M."/>
            <person name="Klingl A."/>
            <person name="Woyke T."/>
            <person name="Ryan C.M."/>
            <person name="Banfield J.F."/>
        </authorList>
    </citation>
    <scope>NUCLEOTIDE SEQUENCE [LARGE SCALE GENOMIC DNA]</scope>
    <source>
        <strain evidence="9">CG10_big_fil_rev_8_21_14_0_10_49_38</strain>
    </source>
</reference>
<evidence type="ECO:0000256" key="4">
    <source>
        <dbReference type="ARBA" id="ARBA00022475"/>
    </source>
</evidence>
<feature type="transmembrane region" description="Helical" evidence="8">
    <location>
        <begin position="305"/>
        <end position="333"/>
    </location>
</feature>
<evidence type="ECO:0000256" key="6">
    <source>
        <dbReference type="ARBA" id="ARBA00022989"/>
    </source>
</evidence>
<dbReference type="PANTHER" id="PTHR21716">
    <property type="entry name" value="TRANSMEMBRANE PROTEIN"/>
    <property type="match status" value="1"/>
</dbReference>
<evidence type="ECO:0000256" key="8">
    <source>
        <dbReference type="SAM" id="Phobius"/>
    </source>
</evidence>
<evidence type="ECO:0000256" key="3">
    <source>
        <dbReference type="ARBA" id="ARBA00022448"/>
    </source>
</evidence>
<comment type="subcellular location">
    <subcellularLocation>
        <location evidence="1">Cell membrane</location>
        <topology evidence="1">Multi-pass membrane protein</topology>
    </subcellularLocation>
</comment>
<keyword evidence="3" id="KW-0813">Transport</keyword>
<keyword evidence="4" id="KW-1003">Cell membrane</keyword>
<feature type="transmembrane region" description="Helical" evidence="8">
    <location>
        <begin position="9"/>
        <end position="31"/>
    </location>
</feature>
<keyword evidence="6 8" id="KW-1133">Transmembrane helix</keyword>
<feature type="transmembrane region" description="Helical" evidence="8">
    <location>
        <begin position="153"/>
        <end position="173"/>
    </location>
</feature>
<feature type="transmembrane region" description="Helical" evidence="8">
    <location>
        <begin position="268"/>
        <end position="285"/>
    </location>
</feature>
<accession>A0A2H0RIA1</accession>
<protein>
    <recommendedName>
        <fullName evidence="11">AI-2E family transporter</fullName>
    </recommendedName>
</protein>